<dbReference type="Proteomes" id="UP000176944">
    <property type="component" value="Chromosome"/>
</dbReference>
<dbReference type="Pfam" id="PF22352">
    <property type="entry name" value="K319L-like_PKD"/>
    <property type="match status" value="1"/>
</dbReference>
<gene>
    <name evidence="5" type="ORF">BJP36_43025</name>
</gene>
<dbReference type="EMBL" id="CP017708">
    <property type="protein sequence ID" value="WAN69133.1"/>
    <property type="molecule type" value="Genomic_DNA"/>
</dbReference>
<evidence type="ECO:0000256" key="3">
    <source>
        <dbReference type="ARBA" id="ARBA00023024"/>
    </source>
</evidence>
<dbReference type="GO" id="GO:0006032">
    <property type="term" value="P:chitin catabolic process"/>
    <property type="evidence" value="ECO:0007669"/>
    <property type="project" value="UniProtKB-KW"/>
</dbReference>
<dbReference type="PANTHER" id="PTHR11177:SF317">
    <property type="entry name" value="CHITINASE 12-RELATED"/>
    <property type="match status" value="1"/>
</dbReference>
<keyword evidence="5" id="KW-0378">Hydrolase</keyword>
<comment type="catalytic activity">
    <reaction evidence="1">
        <text>Random endo-hydrolysis of N-acetyl-beta-D-glucosaminide (1-&gt;4)-beta-linkages in chitin and chitodextrins.</text>
        <dbReference type="EC" id="3.2.1.14"/>
    </reaction>
</comment>
<name>A0A9Q9ST40_MOOP1</name>
<dbReference type="InterPro" id="IPR035986">
    <property type="entry name" value="PKD_dom_sf"/>
</dbReference>
<dbReference type="GO" id="GO:0005975">
    <property type="term" value="P:carbohydrate metabolic process"/>
    <property type="evidence" value="ECO:0007669"/>
    <property type="project" value="InterPro"/>
</dbReference>
<dbReference type="InterPro" id="IPR050314">
    <property type="entry name" value="Glycosyl_Hydrlase_18"/>
</dbReference>
<organism evidence="5">
    <name type="scientific">Moorena producens (strain JHB)</name>
    <dbReference type="NCBI Taxonomy" id="1454205"/>
    <lineage>
        <taxon>Bacteria</taxon>
        <taxon>Bacillati</taxon>
        <taxon>Cyanobacteriota</taxon>
        <taxon>Cyanophyceae</taxon>
        <taxon>Coleofasciculales</taxon>
        <taxon>Coleofasciculaceae</taxon>
        <taxon>Moorena</taxon>
    </lineage>
</organism>
<accession>A0A9Q9ST40</accession>
<dbReference type="EC" id="3.2.1.14" evidence="2"/>
<dbReference type="SUPFAM" id="SSF54556">
    <property type="entry name" value="Chitinase insertion domain"/>
    <property type="match status" value="1"/>
</dbReference>
<dbReference type="InterPro" id="IPR017853">
    <property type="entry name" value="GH"/>
</dbReference>
<feature type="domain" description="GH18" evidence="4">
    <location>
        <begin position="105"/>
        <end position="558"/>
    </location>
</feature>
<dbReference type="InterPro" id="IPR022409">
    <property type="entry name" value="PKD/Chitinase_dom"/>
</dbReference>
<dbReference type="SUPFAM" id="SSF51445">
    <property type="entry name" value="(Trans)glycosidases"/>
    <property type="match status" value="1"/>
</dbReference>
<dbReference type="SMART" id="SM00089">
    <property type="entry name" value="PKD"/>
    <property type="match status" value="1"/>
</dbReference>
<dbReference type="InterPro" id="IPR011583">
    <property type="entry name" value="Chitinase_II/V-like_cat"/>
</dbReference>
<dbReference type="SUPFAM" id="SSF49299">
    <property type="entry name" value="PKD domain"/>
    <property type="match status" value="1"/>
</dbReference>
<reference evidence="5" key="1">
    <citation type="journal article" date="2017" name="Proc. Natl. Acad. Sci. U.S.A.">
        <title>Comparative genomics uncovers the prolific and distinctive metabolic potential of the cyanobacterial genus Moorea.</title>
        <authorList>
            <person name="Leao T."/>
            <person name="Castelao G."/>
            <person name="Korobeynikov A."/>
            <person name="Monroe E.A."/>
            <person name="Podell S."/>
            <person name="Glukhov E."/>
            <person name="Allen E.E."/>
            <person name="Gerwick W.H."/>
            <person name="Gerwick L."/>
        </authorList>
    </citation>
    <scope>NUCLEOTIDE SEQUENCE</scope>
    <source>
        <strain evidence="5">JHB</strain>
    </source>
</reference>
<dbReference type="Gene3D" id="3.10.50.10">
    <property type="match status" value="1"/>
</dbReference>
<dbReference type="Gene3D" id="2.60.40.10">
    <property type="entry name" value="Immunoglobulins"/>
    <property type="match status" value="1"/>
</dbReference>
<evidence type="ECO:0000313" key="5">
    <source>
        <dbReference type="EMBL" id="WAN69133.1"/>
    </source>
</evidence>
<evidence type="ECO:0000259" key="4">
    <source>
        <dbReference type="PROSITE" id="PS51910"/>
    </source>
</evidence>
<keyword evidence="3" id="KW-0146">Chitin degradation</keyword>
<dbReference type="SMART" id="SM00636">
    <property type="entry name" value="Glyco_18"/>
    <property type="match status" value="1"/>
</dbReference>
<dbReference type="Gene3D" id="3.20.20.80">
    <property type="entry name" value="Glycosidases"/>
    <property type="match status" value="1"/>
</dbReference>
<dbReference type="AlphaFoldDB" id="A0A9Q9ST40"/>
<sequence length="763" mass="84729">MKQKWSIVTALLSLALFLLSTLGIGVSRAMASTQDGYSMKPPLIIASSQQNNFGSSALIKEDELTEQTYEQIGFDPKTSTDMINYTSARVLKKVFNQYELDHTKPKVFGYYTDWSQYDNRSIGEMDPKQAGRGYDLNKVEALAYDKIILGFLGICGDQGEKANVIQSACTSMGKNTDEATFIDLWGDIATWRNNKFTENEWRRGNGGDIGLNDNYETYMYQSKIEAGEAFGVLGGLYKLQQEAKASEHNLELGFSIGGWTMSGPFSDIAADPNRRATLITSIGDVFKRFPMFNEVDIDWEYPGGGGLPSNSSDEEKDGENYSKLIQELRQYLDNNGLSDKKINIASSAVPAKMEKSNIKELFDVGLNGINVMTYDFFGGNWAPGLAHHTNLYHYDKGETDFGELDTSVDDAIKYLRGQGIDLSKVYIGYANYTRNALDANIESYSPLQGSYKQIPEGQEAIGTFESLPSEYNDVLYNYFDPENKTGRNDYEIYTDAQANADYLYNKNNGVFMSLDTPRSVYLKGKYAQENNLGGIFTWTIDQNAGLLVNAAREGAGYELTDQIVYMTDFYFCGKNIEPETCSNITDIPKPGPRAPVADAGPDQTITGPATVHLDGTRSFDPSETPLTYSWTQSPENPLIKLWYPTTATPYFDAPQPDSQSDSYTFTLEVSNGDNNTDKDSVTVVVENEEVGGGCSGDYPVYPDGLETYVPGETIVEGSDYNLYQCKPFPEGGWCHQAPDAYGPVEGWAWSDAWDLYETCTPKS</sequence>
<dbReference type="GO" id="GO:0008061">
    <property type="term" value="F:chitin binding"/>
    <property type="evidence" value="ECO:0007669"/>
    <property type="project" value="InterPro"/>
</dbReference>
<keyword evidence="3" id="KW-0119">Carbohydrate metabolism</keyword>
<dbReference type="InterPro" id="IPR001223">
    <property type="entry name" value="Glyco_hydro18_cat"/>
</dbReference>
<evidence type="ECO:0000256" key="2">
    <source>
        <dbReference type="ARBA" id="ARBA00012729"/>
    </source>
</evidence>
<evidence type="ECO:0000256" key="1">
    <source>
        <dbReference type="ARBA" id="ARBA00000822"/>
    </source>
</evidence>
<keyword evidence="3" id="KW-0624">Polysaccharide degradation</keyword>
<dbReference type="PROSITE" id="PS51910">
    <property type="entry name" value="GH18_2"/>
    <property type="match status" value="1"/>
</dbReference>
<dbReference type="InterPro" id="IPR029070">
    <property type="entry name" value="Chitinase_insertion_sf"/>
</dbReference>
<dbReference type="PANTHER" id="PTHR11177">
    <property type="entry name" value="CHITINASE"/>
    <property type="match status" value="1"/>
</dbReference>
<reference evidence="5" key="2">
    <citation type="submission" date="2022-10" db="EMBL/GenBank/DDBJ databases">
        <authorList>
            <person name="Ngo T.-E."/>
        </authorList>
    </citation>
    <scope>NUCLEOTIDE SEQUENCE</scope>
    <source>
        <strain evidence="5">JHB</strain>
    </source>
</reference>
<dbReference type="InterPro" id="IPR013783">
    <property type="entry name" value="Ig-like_fold"/>
</dbReference>
<protein>
    <recommendedName>
        <fullName evidence="2">chitinase</fullName>
        <ecNumber evidence="2">3.2.1.14</ecNumber>
    </recommendedName>
</protein>
<proteinExistence type="predicted"/>
<dbReference type="Pfam" id="PF00704">
    <property type="entry name" value="Glyco_hydro_18"/>
    <property type="match status" value="1"/>
</dbReference>
<dbReference type="GO" id="GO:0008843">
    <property type="term" value="F:endochitinase activity"/>
    <property type="evidence" value="ECO:0007669"/>
    <property type="project" value="UniProtKB-EC"/>
</dbReference>